<evidence type="ECO:0000313" key="2">
    <source>
        <dbReference type="EMBL" id="GGB04635.1"/>
    </source>
</evidence>
<comment type="caution">
    <text evidence="2">The sequence shown here is derived from an EMBL/GenBank/DDBJ whole genome shotgun (WGS) entry which is preliminary data.</text>
</comment>
<dbReference type="AlphaFoldDB" id="A0A8J2XTM0"/>
<reference evidence="2" key="1">
    <citation type="journal article" date="2014" name="Int. J. Syst. Evol. Microbiol.">
        <title>Complete genome sequence of Corynebacterium casei LMG S-19264T (=DSM 44701T), isolated from a smear-ripened cheese.</title>
        <authorList>
            <consortium name="US DOE Joint Genome Institute (JGI-PGF)"/>
            <person name="Walter F."/>
            <person name="Albersmeier A."/>
            <person name="Kalinowski J."/>
            <person name="Ruckert C."/>
        </authorList>
    </citation>
    <scope>NUCLEOTIDE SEQUENCE</scope>
    <source>
        <strain evidence="2">CGMCC 1.15448</strain>
    </source>
</reference>
<gene>
    <name evidence="2" type="ORF">GCM10011511_29910</name>
</gene>
<evidence type="ECO:0000256" key="1">
    <source>
        <dbReference type="SAM" id="SignalP"/>
    </source>
</evidence>
<dbReference type="EMBL" id="BMJC01000003">
    <property type="protein sequence ID" value="GGB04635.1"/>
    <property type="molecule type" value="Genomic_DNA"/>
</dbReference>
<keyword evidence="3" id="KW-1185">Reference proteome</keyword>
<feature type="chain" id="PRO_5035269566" evidence="1">
    <location>
        <begin position="18"/>
        <end position="181"/>
    </location>
</feature>
<accession>A0A8J2XTM0</accession>
<feature type="signal peptide" evidence="1">
    <location>
        <begin position="1"/>
        <end position="17"/>
    </location>
</feature>
<keyword evidence="1" id="KW-0732">Signal</keyword>
<organism evidence="2 3">
    <name type="scientific">Puia dinghuensis</name>
    <dbReference type="NCBI Taxonomy" id="1792502"/>
    <lineage>
        <taxon>Bacteria</taxon>
        <taxon>Pseudomonadati</taxon>
        <taxon>Bacteroidota</taxon>
        <taxon>Chitinophagia</taxon>
        <taxon>Chitinophagales</taxon>
        <taxon>Chitinophagaceae</taxon>
        <taxon>Puia</taxon>
    </lineage>
</organism>
<proteinExistence type="predicted"/>
<evidence type="ECO:0000313" key="3">
    <source>
        <dbReference type="Proteomes" id="UP000607559"/>
    </source>
</evidence>
<protein>
    <submittedName>
        <fullName evidence="2">Uncharacterized protein</fullName>
    </submittedName>
</protein>
<sequence length="181" mass="20668">MISRIVPLFLATVLSLAARSQQSSTGAALPSPEEFVNSIDTTVIPKDVKHYYLVVGTDSCRFLKYNYDNWIQYHLKEPLSINILNELSEKVYLSRYPYLWQQPKLNKAVCVTRKEADSLLWKTKNVVFSFSLPQFTDDGQYAVIDLNFVCGQRCGQGTTYVFRLTTSGDWKLVGTYVNWAS</sequence>
<reference evidence="2" key="2">
    <citation type="submission" date="2020-09" db="EMBL/GenBank/DDBJ databases">
        <authorList>
            <person name="Sun Q."/>
            <person name="Zhou Y."/>
        </authorList>
    </citation>
    <scope>NUCLEOTIDE SEQUENCE</scope>
    <source>
        <strain evidence="2">CGMCC 1.15448</strain>
    </source>
</reference>
<name>A0A8J2XTM0_9BACT</name>
<dbReference type="Proteomes" id="UP000607559">
    <property type="component" value="Unassembled WGS sequence"/>
</dbReference>
<dbReference type="RefSeq" id="WP_188933025.1">
    <property type="nucleotide sequence ID" value="NZ_BMJC01000003.1"/>
</dbReference>